<keyword evidence="3" id="KW-0539">Nucleus</keyword>
<dbReference type="Pfam" id="PF08661">
    <property type="entry name" value="Rep_fac-A_3"/>
    <property type="match status" value="1"/>
</dbReference>
<evidence type="ECO:0000313" key="4">
    <source>
        <dbReference type="EMBL" id="CDI77905.1"/>
    </source>
</evidence>
<sequence length="153" mass="17428">MFERCGTTPPPKAVYKRPRRKPFTIFSPFTSVFFSILTCLKMEAQKAARRVPYGRMNDFVGRRIRFIGRIKEAEEDAIILEASEGRCVKCFLRGTPPPCRYVEVVATVQDDLTIKQDEHDQTIPLGDNLDIELADAATAATFHPQFSHMFEAE</sequence>
<comment type="subcellular location">
    <subcellularLocation>
        <location evidence="1">Nucleus</location>
    </subcellularLocation>
</comment>
<name>U6GCM7_EIMAC</name>
<dbReference type="InterPro" id="IPR013970">
    <property type="entry name" value="Rfa2"/>
</dbReference>
<dbReference type="EMBL" id="HG670769">
    <property type="protein sequence ID" value="CDI77905.1"/>
    <property type="molecule type" value="Genomic_DNA"/>
</dbReference>
<dbReference type="OrthoDB" id="188186at2759"/>
<reference evidence="4" key="2">
    <citation type="submission" date="2013-10" db="EMBL/GenBank/DDBJ databases">
        <authorList>
            <person name="Aslett M."/>
        </authorList>
    </citation>
    <scope>NUCLEOTIDE SEQUENCE [LARGE SCALE GENOMIC DNA]</scope>
    <source>
        <strain evidence="4">Houghton</strain>
    </source>
</reference>
<evidence type="ECO:0000313" key="5">
    <source>
        <dbReference type="Proteomes" id="UP000018050"/>
    </source>
</evidence>
<dbReference type="GO" id="GO:0006281">
    <property type="term" value="P:DNA repair"/>
    <property type="evidence" value="ECO:0007669"/>
    <property type="project" value="InterPro"/>
</dbReference>
<proteinExistence type="inferred from homology"/>
<protein>
    <submittedName>
        <fullName evidence="4">Replication factor A protein 3 domain-containing protein, putative</fullName>
    </submittedName>
</protein>
<dbReference type="RefSeq" id="XP_013251802.1">
    <property type="nucleotide sequence ID" value="XM_013396348.1"/>
</dbReference>
<accession>U6GCM7</accession>
<keyword evidence="5" id="KW-1185">Reference proteome</keyword>
<evidence type="ECO:0000256" key="1">
    <source>
        <dbReference type="ARBA" id="ARBA00004123"/>
    </source>
</evidence>
<dbReference type="GO" id="GO:0003677">
    <property type="term" value="F:DNA binding"/>
    <property type="evidence" value="ECO:0007669"/>
    <property type="project" value="InterPro"/>
</dbReference>
<dbReference type="AlphaFoldDB" id="U6GCM7"/>
<dbReference type="GO" id="GO:0006310">
    <property type="term" value="P:DNA recombination"/>
    <property type="evidence" value="ECO:0007669"/>
    <property type="project" value="InterPro"/>
</dbReference>
<dbReference type="SUPFAM" id="SSF50249">
    <property type="entry name" value="Nucleic acid-binding proteins"/>
    <property type="match status" value="1"/>
</dbReference>
<gene>
    <name evidence="4" type="ORF">EAH_00028250</name>
</gene>
<evidence type="ECO:0000256" key="3">
    <source>
        <dbReference type="ARBA" id="ARBA00023242"/>
    </source>
</evidence>
<reference evidence="4" key="1">
    <citation type="submission" date="2013-10" db="EMBL/GenBank/DDBJ databases">
        <title>Genomic analysis of the causative agents of coccidiosis in chickens.</title>
        <authorList>
            <person name="Reid A.J."/>
            <person name="Blake D."/>
            <person name="Billington K."/>
            <person name="Browne H."/>
            <person name="Dunn M."/>
            <person name="Hung S."/>
            <person name="Kawahara F."/>
            <person name="Miranda-Saavedra D."/>
            <person name="Mourier T."/>
            <person name="Nagra H."/>
            <person name="Otto T.D."/>
            <person name="Rawlings N."/>
            <person name="Sanchez A."/>
            <person name="Sanders M."/>
            <person name="Subramaniam C."/>
            <person name="Tay Y."/>
            <person name="Dear P."/>
            <person name="Doerig C."/>
            <person name="Gruber A."/>
            <person name="Parkinson J."/>
            <person name="Shirley M."/>
            <person name="Wan K.L."/>
            <person name="Berriman M."/>
            <person name="Tomley F."/>
            <person name="Pain A."/>
        </authorList>
    </citation>
    <scope>NUCLEOTIDE SEQUENCE [LARGE SCALE GENOMIC DNA]</scope>
    <source>
        <strain evidence="4">Houghton</strain>
    </source>
</reference>
<dbReference type="GO" id="GO:0006260">
    <property type="term" value="P:DNA replication"/>
    <property type="evidence" value="ECO:0007669"/>
    <property type="project" value="InterPro"/>
</dbReference>
<dbReference type="GO" id="GO:0031981">
    <property type="term" value="C:nuclear lumen"/>
    <property type="evidence" value="ECO:0007669"/>
    <property type="project" value="UniProtKB-ARBA"/>
</dbReference>
<comment type="similarity">
    <text evidence="2">Belongs to the replication factor A protein 3 family.</text>
</comment>
<dbReference type="InterPro" id="IPR012340">
    <property type="entry name" value="NA-bd_OB-fold"/>
</dbReference>
<dbReference type="GeneID" id="25270895"/>
<evidence type="ECO:0000256" key="2">
    <source>
        <dbReference type="ARBA" id="ARBA00009761"/>
    </source>
</evidence>
<dbReference type="Proteomes" id="UP000018050">
    <property type="component" value="Unassembled WGS sequence"/>
</dbReference>
<organism evidence="4 5">
    <name type="scientific">Eimeria acervulina</name>
    <name type="common">Coccidian parasite</name>
    <dbReference type="NCBI Taxonomy" id="5801"/>
    <lineage>
        <taxon>Eukaryota</taxon>
        <taxon>Sar</taxon>
        <taxon>Alveolata</taxon>
        <taxon>Apicomplexa</taxon>
        <taxon>Conoidasida</taxon>
        <taxon>Coccidia</taxon>
        <taxon>Eucoccidiorida</taxon>
        <taxon>Eimeriorina</taxon>
        <taxon>Eimeriidae</taxon>
        <taxon>Eimeria</taxon>
    </lineage>
</organism>
<dbReference type="Gene3D" id="2.40.50.140">
    <property type="entry name" value="Nucleic acid-binding proteins"/>
    <property type="match status" value="1"/>
</dbReference>
<dbReference type="VEuPathDB" id="ToxoDB:EAH_00028250"/>